<dbReference type="InterPro" id="IPR051837">
    <property type="entry name" value="SortingNexin/PXDomain-PKLike"/>
</dbReference>
<dbReference type="SMART" id="SM00312">
    <property type="entry name" value="PX"/>
    <property type="match status" value="1"/>
</dbReference>
<dbReference type="InterPro" id="IPR001683">
    <property type="entry name" value="PX_dom"/>
</dbReference>
<dbReference type="GO" id="GO:0045022">
    <property type="term" value="P:early endosome to late endosome transport"/>
    <property type="evidence" value="ECO:0007669"/>
    <property type="project" value="TreeGrafter"/>
</dbReference>
<protein>
    <recommendedName>
        <fullName evidence="3">PX domain-containing protein</fullName>
    </recommendedName>
</protein>
<organism evidence="4 5">
    <name type="scientific">Coptotermes formosanus</name>
    <name type="common">Formosan subterranean termite</name>
    <dbReference type="NCBI Taxonomy" id="36987"/>
    <lineage>
        <taxon>Eukaryota</taxon>
        <taxon>Metazoa</taxon>
        <taxon>Ecdysozoa</taxon>
        <taxon>Arthropoda</taxon>
        <taxon>Hexapoda</taxon>
        <taxon>Insecta</taxon>
        <taxon>Pterygota</taxon>
        <taxon>Neoptera</taxon>
        <taxon>Polyneoptera</taxon>
        <taxon>Dictyoptera</taxon>
        <taxon>Blattodea</taxon>
        <taxon>Blattoidea</taxon>
        <taxon>Termitoidae</taxon>
        <taxon>Rhinotermitidae</taxon>
        <taxon>Coptotermes</taxon>
    </lineage>
</organism>
<dbReference type="SUPFAM" id="SSF64268">
    <property type="entry name" value="PX domain"/>
    <property type="match status" value="1"/>
</dbReference>
<dbReference type="AlphaFoldDB" id="A0A6L2QA44"/>
<dbReference type="Proteomes" id="UP000502823">
    <property type="component" value="Unassembled WGS sequence"/>
</dbReference>
<name>A0A6L2QA44_COPFO</name>
<dbReference type="GO" id="GO:0006622">
    <property type="term" value="P:protein targeting to lysosome"/>
    <property type="evidence" value="ECO:0007669"/>
    <property type="project" value="TreeGrafter"/>
</dbReference>
<dbReference type="GO" id="GO:0008333">
    <property type="term" value="P:endosome to lysosome transport"/>
    <property type="evidence" value="ECO:0007669"/>
    <property type="project" value="TreeGrafter"/>
</dbReference>
<dbReference type="PANTHER" id="PTHR22999:SF23">
    <property type="entry name" value="SORTING NEXIN-16"/>
    <property type="match status" value="1"/>
</dbReference>
<accession>A0A6L2QA44</accession>
<dbReference type="InParanoid" id="A0A6L2QA44"/>
<evidence type="ECO:0000313" key="4">
    <source>
        <dbReference type="EMBL" id="GFG40512.1"/>
    </source>
</evidence>
<dbReference type="PANTHER" id="PTHR22999">
    <property type="entry name" value="PX SERINE/THREONINE KINASE PXK"/>
    <property type="match status" value="1"/>
</dbReference>
<feature type="domain" description="PX" evidence="3">
    <location>
        <begin position="77"/>
        <end position="191"/>
    </location>
</feature>
<evidence type="ECO:0000256" key="1">
    <source>
        <dbReference type="ARBA" id="ARBA00004496"/>
    </source>
</evidence>
<dbReference type="GO" id="GO:0005770">
    <property type="term" value="C:late endosome"/>
    <property type="evidence" value="ECO:0007669"/>
    <property type="project" value="TreeGrafter"/>
</dbReference>
<comment type="subcellular location">
    <subcellularLocation>
        <location evidence="1">Cytoplasm</location>
    </subcellularLocation>
</comment>
<keyword evidence="2" id="KW-0963">Cytoplasm</keyword>
<gene>
    <name evidence="4" type="ORF">Cfor_07576</name>
</gene>
<dbReference type="GO" id="GO:0035091">
    <property type="term" value="F:phosphatidylinositol binding"/>
    <property type="evidence" value="ECO:0007669"/>
    <property type="project" value="InterPro"/>
</dbReference>
<dbReference type="GO" id="GO:0005769">
    <property type="term" value="C:early endosome"/>
    <property type="evidence" value="ECO:0007669"/>
    <property type="project" value="TreeGrafter"/>
</dbReference>
<dbReference type="Pfam" id="PF00787">
    <property type="entry name" value="PX"/>
    <property type="match status" value="1"/>
</dbReference>
<dbReference type="InterPro" id="IPR036871">
    <property type="entry name" value="PX_dom_sf"/>
</dbReference>
<dbReference type="PROSITE" id="PS50195">
    <property type="entry name" value="PX"/>
    <property type="match status" value="1"/>
</dbReference>
<evidence type="ECO:0000259" key="3">
    <source>
        <dbReference type="PROSITE" id="PS50195"/>
    </source>
</evidence>
<dbReference type="EMBL" id="BLKM01002188">
    <property type="protein sequence ID" value="GFG40512.1"/>
    <property type="molecule type" value="Genomic_DNA"/>
</dbReference>
<dbReference type="OrthoDB" id="76516at2759"/>
<dbReference type="Gene3D" id="3.30.1520.10">
    <property type="entry name" value="Phox-like domain"/>
    <property type="match status" value="1"/>
</dbReference>
<reference evidence="5" key="1">
    <citation type="submission" date="2020-01" db="EMBL/GenBank/DDBJ databases">
        <title>Draft genome sequence of the Termite Coptotermes fromosanus.</title>
        <authorList>
            <person name="Itakura S."/>
            <person name="Yosikawa Y."/>
            <person name="Umezawa K."/>
        </authorList>
    </citation>
    <scope>NUCLEOTIDE SEQUENCE [LARGE SCALE GENOMIC DNA]</scope>
</reference>
<keyword evidence="5" id="KW-1185">Reference proteome</keyword>
<evidence type="ECO:0000256" key="2">
    <source>
        <dbReference type="ARBA" id="ARBA00022490"/>
    </source>
</evidence>
<sequence length="290" mass="32537">MLDDSTCVSEVTSAISRIRMQSSNNNNNNKTALCSSDDINLASQSPNTLVKESPESPLSNNFRLRDIMPSDAASTNASCFKIPIIGYEIMEERARFTVYKLRIENSITGASWFVFRRYTDFVRLFSKLKTDFSSVKLTLPRKRWFGNNFDPNFLEDRIHGLQCFVNSILEHQELCTAPSVQDFFCLNEPPACAESLEESHAIFEALEETIYHLRCQLKAKELELNKAQTLLAAETLKKDKLSQILRDCSKGCPECGKNFTNLSSPVSDTSALKGIVSEADKGGSTLTQEM</sequence>
<proteinExistence type="predicted"/>
<comment type="caution">
    <text evidence="4">The sequence shown here is derived from an EMBL/GenBank/DDBJ whole genome shotgun (WGS) entry which is preliminary data.</text>
</comment>
<evidence type="ECO:0000313" key="5">
    <source>
        <dbReference type="Proteomes" id="UP000502823"/>
    </source>
</evidence>